<feature type="region of interest" description="Disordered" evidence="3">
    <location>
        <begin position="1"/>
        <end position="161"/>
    </location>
</feature>
<protein>
    <submittedName>
        <fullName evidence="5">BA75_02007T0</fullName>
    </submittedName>
</protein>
<dbReference type="InterPro" id="IPR000727">
    <property type="entry name" value="T_SNARE_dom"/>
</dbReference>
<feature type="domain" description="T-SNARE coiled-coil homology" evidence="4">
    <location>
        <begin position="378"/>
        <end position="440"/>
    </location>
</feature>
<proteinExistence type="inferred from homology"/>
<evidence type="ECO:0000256" key="3">
    <source>
        <dbReference type="SAM" id="MobiDB-lite"/>
    </source>
</evidence>
<feature type="compositionally biased region" description="Basic and acidic residues" evidence="3">
    <location>
        <begin position="76"/>
        <end position="88"/>
    </location>
</feature>
<dbReference type="AlphaFoldDB" id="A0A1B2JBY5"/>
<dbReference type="CDD" id="cd15886">
    <property type="entry name" value="SNARE_SEC9N"/>
    <property type="match status" value="1"/>
</dbReference>
<evidence type="ECO:0000313" key="5">
    <source>
        <dbReference type="EMBL" id="ANZ75509.1"/>
    </source>
</evidence>
<dbReference type="PROSITE" id="PS50192">
    <property type="entry name" value="T_SNARE"/>
    <property type="match status" value="1"/>
</dbReference>
<keyword evidence="6" id="KW-1185">Reference proteome</keyword>
<dbReference type="SMART" id="SM00397">
    <property type="entry name" value="t_SNARE"/>
    <property type="match status" value="2"/>
</dbReference>
<feature type="compositionally biased region" description="Polar residues" evidence="3">
    <location>
        <begin position="89"/>
        <end position="128"/>
    </location>
</feature>
<dbReference type="SUPFAM" id="SSF58038">
    <property type="entry name" value="SNARE fusion complex"/>
    <property type="match status" value="2"/>
</dbReference>
<dbReference type="GO" id="GO:0006906">
    <property type="term" value="P:vesicle fusion"/>
    <property type="evidence" value="ECO:0007669"/>
    <property type="project" value="TreeGrafter"/>
</dbReference>
<evidence type="ECO:0000256" key="1">
    <source>
        <dbReference type="ARBA" id="ARBA00009480"/>
    </source>
</evidence>
<evidence type="ECO:0000259" key="4">
    <source>
        <dbReference type="PROSITE" id="PS50192"/>
    </source>
</evidence>
<gene>
    <name evidence="5" type="primary">SEC9</name>
    <name evidence="5" type="ORF">ATY40_BA7502007</name>
</gene>
<evidence type="ECO:0000256" key="2">
    <source>
        <dbReference type="SAM" id="Coils"/>
    </source>
</evidence>
<dbReference type="CDD" id="cd15857">
    <property type="entry name" value="SNARE_SEC9C"/>
    <property type="match status" value="1"/>
</dbReference>
<evidence type="ECO:0000313" key="6">
    <source>
        <dbReference type="Proteomes" id="UP000094565"/>
    </source>
</evidence>
<dbReference type="EMBL" id="CP014585">
    <property type="protein sequence ID" value="ANZ75509.1"/>
    <property type="molecule type" value="Genomic_DNA"/>
</dbReference>
<dbReference type="Gene3D" id="1.20.5.110">
    <property type="match status" value="2"/>
</dbReference>
<dbReference type="GO" id="GO:0031201">
    <property type="term" value="C:SNARE complex"/>
    <property type="evidence" value="ECO:0007669"/>
    <property type="project" value="TreeGrafter"/>
</dbReference>
<organism evidence="5 6">
    <name type="scientific">Komagataella pastoris</name>
    <name type="common">Yeast</name>
    <name type="synonym">Pichia pastoris</name>
    <dbReference type="NCBI Taxonomy" id="4922"/>
    <lineage>
        <taxon>Eukaryota</taxon>
        <taxon>Fungi</taxon>
        <taxon>Dikarya</taxon>
        <taxon>Ascomycota</taxon>
        <taxon>Saccharomycotina</taxon>
        <taxon>Pichiomycetes</taxon>
        <taxon>Pichiales</taxon>
        <taxon>Pichiaceae</taxon>
        <taxon>Komagataella</taxon>
    </lineage>
</organism>
<dbReference type="GO" id="GO:0005484">
    <property type="term" value="F:SNAP receptor activity"/>
    <property type="evidence" value="ECO:0007669"/>
    <property type="project" value="TreeGrafter"/>
</dbReference>
<feature type="compositionally biased region" description="Basic and acidic residues" evidence="3">
    <location>
        <begin position="33"/>
        <end position="43"/>
    </location>
</feature>
<keyword evidence="2" id="KW-0175">Coiled coil</keyword>
<dbReference type="PANTHER" id="PTHR19305:SF9">
    <property type="entry name" value="SYNAPTOSOMAL-ASSOCIATED PROTEIN 29"/>
    <property type="match status" value="1"/>
</dbReference>
<name>A0A1B2JBY5_PICPA</name>
<sequence length="441" mass="50461">MGLKRILKLQPPSQEDIEKQNRENLQAQGVSIRSEKKRPDKFAAFKQYAQEKVTQSPTYRPVSKESVQANYQPYQSERKPKKAQEEKTSASNSNNPYAQYSDSYGTQSGTNGSSISNLNSQEYSSGRINNPYSSYENSENRAALDQEEDLSFGGGTDAGPQQLRRLQTNQTAQTNGFSQFGDLNDLPESVLNAPVGSQAHEQSLMTPQEIEEEEEVEAIKQDIKFTKQQSVGSTRNTLRMAQEAEQSGQNTLGVLGSQSERLYNVERTLALADTQNKIADDKVKELKKVNRSIFAVHAGNPFNSKRRLRRQEEDIKNRRMEEKMISEQLRSQVYRSEHRITSSLREQNAKSDLQEKYDKERKLKEAQRYQFENDSEDDDMELEIANNLDQIGNATSRLKKLAVTASEEIDHQNKRLKNIEEDADRLDINVHLNQHRIQHIR</sequence>
<feature type="coiled-coil region" evidence="2">
    <location>
        <begin position="402"/>
        <end position="429"/>
    </location>
</feature>
<dbReference type="GO" id="GO:0006887">
    <property type="term" value="P:exocytosis"/>
    <property type="evidence" value="ECO:0007669"/>
    <property type="project" value="TreeGrafter"/>
</dbReference>
<dbReference type="PANTHER" id="PTHR19305">
    <property type="entry name" value="SYNAPTOSOMAL ASSOCIATED PROTEIN"/>
    <property type="match status" value="1"/>
</dbReference>
<dbReference type="GO" id="GO:0019905">
    <property type="term" value="F:syntaxin binding"/>
    <property type="evidence" value="ECO:0007669"/>
    <property type="project" value="TreeGrafter"/>
</dbReference>
<comment type="similarity">
    <text evidence="1">Belongs to the SNAP-25 family.</text>
</comment>
<dbReference type="OrthoDB" id="18679at2759"/>
<accession>A0A1B2JBY5</accession>
<dbReference type="Proteomes" id="UP000094565">
    <property type="component" value="Chromosome 2"/>
</dbReference>
<dbReference type="GO" id="GO:0005886">
    <property type="term" value="C:plasma membrane"/>
    <property type="evidence" value="ECO:0007669"/>
    <property type="project" value="TreeGrafter"/>
</dbReference>
<feature type="compositionally biased region" description="Polar residues" evidence="3">
    <location>
        <begin position="65"/>
        <end position="75"/>
    </location>
</feature>
<reference evidence="5 6" key="1">
    <citation type="submission" date="2016-02" db="EMBL/GenBank/DDBJ databases">
        <title>Comparative genomic and transcriptomic foundation for Pichia pastoris.</title>
        <authorList>
            <person name="Love K.R."/>
            <person name="Shah K.A."/>
            <person name="Whittaker C.A."/>
            <person name="Wu J."/>
            <person name="Bartlett M.C."/>
            <person name="Ma D."/>
            <person name="Leeson R.L."/>
            <person name="Priest M."/>
            <person name="Young S.K."/>
            <person name="Love J.C."/>
        </authorList>
    </citation>
    <scope>NUCLEOTIDE SEQUENCE [LARGE SCALE GENOMIC DNA]</scope>
    <source>
        <strain evidence="5 6">ATCC 28485</strain>
    </source>
</reference>